<evidence type="ECO:0000313" key="5">
    <source>
        <dbReference type="EMBL" id="CDN87218.1"/>
    </source>
</evidence>
<keyword evidence="3" id="KW-0804">Transcription</keyword>
<proteinExistence type="predicted"/>
<dbReference type="PRINTS" id="PR00598">
    <property type="entry name" value="HTHMARR"/>
</dbReference>
<keyword evidence="1" id="KW-0805">Transcription regulation</keyword>
<dbReference type="InterPro" id="IPR036388">
    <property type="entry name" value="WH-like_DNA-bd_sf"/>
</dbReference>
<dbReference type="PROSITE" id="PS50995">
    <property type="entry name" value="HTH_MARR_2"/>
    <property type="match status" value="1"/>
</dbReference>
<evidence type="ECO:0000256" key="2">
    <source>
        <dbReference type="ARBA" id="ARBA00023125"/>
    </source>
</evidence>
<dbReference type="PANTHER" id="PTHR33164:SF43">
    <property type="entry name" value="HTH-TYPE TRANSCRIPTIONAL REPRESSOR YETL"/>
    <property type="match status" value="1"/>
</dbReference>
<evidence type="ECO:0000256" key="1">
    <source>
        <dbReference type="ARBA" id="ARBA00023015"/>
    </source>
</evidence>
<dbReference type="SUPFAM" id="SSF46785">
    <property type="entry name" value="Winged helix' DNA-binding domain"/>
    <property type="match status" value="1"/>
</dbReference>
<dbReference type="AlphaFoldDB" id="A0A1L1PB45"/>
<dbReference type="InterPro" id="IPR023187">
    <property type="entry name" value="Tscrpt_reg_MarR-type_CS"/>
</dbReference>
<feature type="domain" description="HTH marR-type" evidence="4">
    <location>
        <begin position="14"/>
        <end position="154"/>
    </location>
</feature>
<dbReference type="InterPro" id="IPR000835">
    <property type="entry name" value="HTH_MarR-typ"/>
</dbReference>
<dbReference type="Proteomes" id="UP000028878">
    <property type="component" value="Unassembled WGS sequence"/>
</dbReference>
<dbReference type="InterPro" id="IPR039422">
    <property type="entry name" value="MarR/SlyA-like"/>
</dbReference>
<keyword evidence="6" id="KW-1185">Reference proteome</keyword>
<protein>
    <submittedName>
        <fullName evidence="5">MarR family transcriptional regulator</fullName>
    </submittedName>
</protein>
<gene>
    <name evidence="5" type="ORF">BN948_01637</name>
</gene>
<dbReference type="PANTHER" id="PTHR33164">
    <property type="entry name" value="TRANSCRIPTIONAL REGULATOR, MARR FAMILY"/>
    <property type="match status" value="1"/>
</dbReference>
<dbReference type="EMBL" id="CCAE010000009">
    <property type="protein sequence ID" value="CDN87218.1"/>
    <property type="molecule type" value="Genomic_DNA"/>
</dbReference>
<keyword evidence="2" id="KW-0238">DNA-binding</keyword>
<dbReference type="GO" id="GO:0003700">
    <property type="term" value="F:DNA-binding transcription factor activity"/>
    <property type="evidence" value="ECO:0007669"/>
    <property type="project" value="InterPro"/>
</dbReference>
<evidence type="ECO:0000313" key="6">
    <source>
        <dbReference type="Proteomes" id="UP000028878"/>
    </source>
</evidence>
<dbReference type="Pfam" id="PF12802">
    <property type="entry name" value="MarR_2"/>
    <property type="match status" value="1"/>
</dbReference>
<reference evidence="6" key="1">
    <citation type="submission" date="2014-02" db="EMBL/GenBank/DDBJ databases">
        <authorList>
            <person name="Gan H."/>
        </authorList>
    </citation>
    <scope>NUCLEOTIDE SEQUENCE [LARGE SCALE GENOMIC DNA]</scope>
    <source>
        <strain evidence="6">S1</strain>
    </source>
</reference>
<dbReference type="GO" id="GO:0006950">
    <property type="term" value="P:response to stress"/>
    <property type="evidence" value="ECO:0007669"/>
    <property type="project" value="TreeGrafter"/>
</dbReference>
<reference evidence="6" key="2">
    <citation type="submission" date="2014-11" db="EMBL/GenBank/DDBJ databases">
        <title>Draft genome sequence of Hydrogenophaga intermedia S1.</title>
        <authorList>
            <person name="Gan H.M."/>
            <person name="Chew T.H."/>
            <person name="Stolz A."/>
        </authorList>
    </citation>
    <scope>NUCLEOTIDE SEQUENCE [LARGE SCALE GENOMIC DNA]</scope>
    <source>
        <strain evidence="6">S1</strain>
    </source>
</reference>
<evidence type="ECO:0000259" key="4">
    <source>
        <dbReference type="PROSITE" id="PS50995"/>
    </source>
</evidence>
<organism evidence="5 6">
    <name type="scientific">Hydrogenophaga intermedia</name>
    <dbReference type="NCBI Taxonomy" id="65786"/>
    <lineage>
        <taxon>Bacteria</taxon>
        <taxon>Pseudomonadati</taxon>
        <taxon>Pseudomonadota</taxon>
        <taxon>Betaproteobacteria</taxon>
        <taxon>Burkholderiales</taxon>
        <taxon>Comamonadaceae</taxon>
        <taxon>Hydrogenophaga</taxon>
    </lineage>
</organism>
<sequence length="168" mass="19478">MNDIEILDLEARAHSEHAHELRLWLRLLTCSQLIEKRVRAGLREHFDTTLPRFDLMAQLERHPEGLKMKELSHRLMVTGGNVTGITDQLVAEGLVERTGVEGDRRAFRVRLTDPGRRAFTQMAEQHEHWIVEAFEGLSPRDLEQLYKLLGKVKQHQLDLNQRLTDASE</sequence>
<dbReference type="SMART" id="SM00347">
    <property type="entry name" value="HTH_MARR"/>
    <property type="match status" value="1"/>
</dbReference>
<dbReference type="Gene3D" id="1.10.10.10">
    <property type="entry name" value="Winged helix-like DNA-binding domain superfamily/Winged helix DNA-binding domain"/>
    <property type="match status" value="1"/>
</dbReference>
<name>A0A1L1PB45_HYDIT</name>
<evidence type="ECO:0000256" key="3">
    <source>
        <dbReference type="ARBA" id="ARBA00023163"/>
    </source>
</evidence>
<dbReference type="GO" id="GO:0003677">
    <property type="term" value="F:DNA binding"/>
    <property type="evidence" value="ECO:0007669"/>
    <property type="project" value="UniProtKB-KW"/>
</dbReference>
<dbReference type="PROSITE" id="PS01117">
    <property type="entry name" value="HTH_MARR_1"/>
    <property type="match status" value="1"/>
</dbReference>
<accession>A0A1L1PB45</accession>
<dbReference type="InterPro" id="IPR036390">
    <property type="entry name" value="WH_DNA-bd_sf"/>
</dbReference>